<protein>
    <recommendedName>
        <fullName evidence="2">HNH nuclease domain-containing protein</fullName>
    </recommendedName>
</protein>
<dbReference type="EMBL" id="JACHCE010000004">
    <property type="protein sequence ID" value="MBB5637268.1"/>
    <property type="molecule type" value="Genomic_DNA"/>
</dbReference>
<evidence type="ECO:0000259" key="2">
    <source>
        <dbReference type="Pfam" id="PF13391"/>
    </source>
</evidence>
<dbReference type="InterPro" id="IPR003615">
    <property type="entry name" value="HNH_nuc"/>
</dbReference>
<gene>
    <name evidence="3" type="ORF">HDE68_003181</name>
</gene>
<name>A0A7W9DZR0_9SPHI</name>
<feature type="compositionally biased region" description="Acidic residues" evidence="1">
    <location>
        <begin position="190"/>
        <end position="199"/>
    </location>
</feature>
<comment type="caution">
    <text evidence="3">The sequence shown here is derived from an EMBL/GenBank/DDBJ whole genome shotgun (WGS) entry which is preliminary data.</text>
</comment>
<accession>A0A7W9DZR0</accession>
<proteinExistence type="predicted"/>
<reference evidence="3 4" key="1">
    <citation type="submission" date="2020-08" db="EMBL/GenBank/DDBJ databases">
        <title>Genomic Encyclopedia of Type Strains, Phase IV (KMG-V): Genome sequencing to study the core and pangenomes of soil and plant-associated prokaryotes.</title>
        <authorList>
            <person name="Whitman W."/>
        </authorList>
    </citation>
    <scope>NUCLEOTIDE SEQUENCE [LARGE SCALE GENOMIC DNA]</scope>
    <source>
        <strain evidence="3 4">S3M1</strain>
    </source>
</reference>
<dbReference type="Proteomes" id="UP000537204">
    <property type="component" value="Unassembled WGS sequence"/>
</dbReference>
<dbReference type="AlphaFoldDB" id="A0A7W9DZR0"/>
<feature type="domain" description="HNH nuclease" evidence="2">
    <location>
        <begin position="239"/>
        <end position="288"/>
    </location>
</feature>
<feature type="region of interest" description="Disordered" evidence="1">
    <location>
        <begin position="188"/>
        <end position="221"/>
    </location>
</feature>
<dbReference type="Pfam" id="PF13391">
    <property type="entry name" value="HNH_2"/>
    <property type="match status" value="1"/>
</dbReference>
<evidence type="ECO:0000313" key="3">
    <source>
        <dbReference type="EMBL" id="MBB5637268.1"/>
    </source>
</evidence>
<evidence type="ECO:0000256" key="1">
    <source>
        <dbReference type="SAM" id="MobiDB-lite"/>
    </source>
</evidence>
<dbReference type="RefSeq" id="WP_183883135.1">
    <property type="nucleotide sequence ID" value="NZ_JACHCE010000004.1"/>
</dbReference>
<organism evidence="3 4">
    <name type="scientific">Pedobacter cryoconitis</name>
    <dbReference type="NCBI Taxonomy" id="188932"/>
    <lineage>
        <taxon>Bacteria</taxon>
        <taxon>Pseudomonadati</taxon>
        <taxon>Bacteroidota</taxon>
        <taxon>Sphingobacteriia</taxon>
        <taxon>Sphingobacteriales</taxon>
        <taxon>Sphingobacteriaceae</taxon>
        <taxon>Pedobacter</taxon>
    </lineage>
</organism>
<evidence type="ECO:0000313" key="4">
    <source>
        <dbReference type="Proteomes" id="UP000537204"/>
    </source>
</evidence>
<sequence>MQQINNERKLWVLKSIEDKDRSNLAIGSYKDKVDESYNYDNYVPNHKQIKPNDLIVIIDKKKIIGFAKIRNISTTLDVKTMRSCPESGCTKSTISARKKLKPAYKCSNGHLFDIPKEIDKEITKYTAEYKGNYIPYNSVNITPLDLIPYYYKLNRQLSMQSLNQAALDLFPEITSILFGRTDTLLLSPEEGNDENEYPEDGGYNSNNEDERQSVSRQIKARRGQKKFRDSLIERYGKICMVTGCTILDILEAAHIKPYKGVKDNHAANGLLLRSDIHTLFDLNLLAIEPKTLIIYVHDRALPEYEYIQGKKLLVKKDKSPSNKELGVRWTSFKWQ</sequence>